<evidence type="ECO:0000259" key="11">
    <source>
        <dbReference type="Pfam" id="PF13206"/>
    </source>
</evidence>
<evidence type="ECO:0000256" key="2">
    <source>
        <dbReference type="ARBA" id="ARBA00004609"/>
    </source>
</evidence>
<dbReference type="VEuPathDB" id="TriTrypDB:Tb427_000607700"/>
<comment type="function">
    <text evidence="1">VSG forms a coat on the surface of the parasite. The trypanosome evades the immune response of the host by expressing a series of antigenically distinct VSGs from an estimated 1000 VSG genes.</text>
</comment>
<dbReference type="AlphaFoldDB" id="S5FXD7"/>
<dbReference type="InterPro" id="IPR019609">
    <property type="entry name" value="Variant_surf_glycoprt_trypan_C"/>
</dbReference>
<dbReference type="GO" id="GO:0098552">
    <property type="term" value="C:side of membrane"/>
    <property type="evidence" value="ECO:0007669"/>
    <property type="project" value="UniProtKB-KW"/>
</dbReference>
<gene>
    <name evidence="12" type="primary">VSG</name>
</gene>
<feature type="domain" description="Trypanosome variant surface glycoprotein C-terminal" evidence="10">
    <location>
        <begin position="400"/>
        <end position="476"/>
    </location>
</feature>
<keyword evidence="6" id="KW-0472">Membrane</keyword>
<reference evidence="12" key="2">
    <citation type="submission" date="2013-01" db="EMBL/GenBank/DDBJ databases">
        <authorList>
            <person name="Hall J.P.J."/>
            <person name="Barry J.D."/>
        </authorList>
    </citation>
    <scope>NUCLEOTIDE SEQUENCE</scope>
    <source>
        <strain evidence="12">TREU927/4 GUTat 10.1</strain>
    </source>
</reference>
<protein>
    <submittedName>
        <fullName evidence="12">Variant surface glycoprotein</fullName>
    </submittedName>
</protein>
<evidence type="ECO:0000256" key="6">
    <source>
        <dbReference type="ARBA" id="ARBA00023136"/>
    </source>
</evidence>
<dbReference type="Pfam" id="PF10659">
    <property type="entry name" value="Trypan_glycop_C"/>
    <property type="match status" value="1"/>
</dbReference>
<evidence type="ECO:0000256" key="5">
    <source>
        <dbReference type="ARBA" id="ARBA00022729"/>
    </source>
</evidence>
<dbReference type="GO" id="GO:0005886">
    <property type="term" value="C:plasma membrane"/>
    <property type="evidence" value="ECO:0007669"/>
    <property type="project" value="UniProtKB-SubCell"/>
</dbReference>
<evidence type="ECO:0000256" key="9">
    <source>
        <dbReference type="SAM" id="SignalP"/>
    </source>
</evidence>
<dbReference type="VEuPathDB" id="TriTrypDB:Tb09.v4.0073"/>
<evidence type="ECO:0000256" key="1">
    <source>
        <dbReference type="ARBA" id="ARBA00002523"/>
    </source>
</evidence>
<comment type="subcellular location">
    <subcellularLocation>
        <location evidence="2">Cell membrane</location>
        <topology evidence="2">Lipid-anchor</topology>
        <topology evidence="2">GPI-anchor</topology>
    </subcellularLocation>
</comment>
<accession>S5FXD7</accession>
<sequence>MARKNICMPFLFALSIKYTLRANAAMETANAEDLAFLCEIAALDGAQAQIPQVSDDLTASLKALKAMNLSTADSTWQSMFSDNGKPRAWEKAKAQFKGAAFENDWEKQWPIWLEAYTLQQSSSGTSKWLQQNPPPPPGYARDTAHAFINATLTEIEADEITYNDQKKQATETLPNAAKLKVLEALYGEGATEEKKAGAHTVTGDGKYASTCVTNGGKSVFNDMMCICGLQDNSASNECGKSITITFGTTPTDSIQNLKDACGDTQKTPITAAQLRALVAAFASKIRAHKNNNDRILHIGKVNSGNSACNGATGQLCVQYTKHFAKGHKGILSIPWIQKLTEAANDLENAAKAAAKANAISKQILAEAKNAMRIYKTTKPVLQVSNQQTKEDNTIKVNEDCSKRQTNSTCTADNNCKWEGQTETDGTCKPKTGTDNTAAGTGAVDKKDGDKKDEVCTGTEEKDCDKNKCTWDKEKTQCKVKEGAAVISAVIKAPLLLAFLLF</sequence>
<evidence type="ECO:0000256" key="7">
    <source>
        <dbReference type="ARBA" id="ARBA00023180"/>
    </source>
</evidence>
<dbReference type="EMBL" id="KC434567">
    <property type="protein sequence ID" value="AGQ49911.1"/>
    <property type="molecule type" value="mRNA"/>
</dbReference>
<keyword evidence="5 9" id="KW-0732">Signal</keyword>
<dbReference type="InterPro" id="IPR025932">
    <property type="entry name" value="Trypano_VSG_B_N_dom"/>
</dbReference>
<keyword evidence="7" id="KW-0325">Glycoprotein</keyword>
<feature type="domain" description="Trypanosome variant surface glycoprotein B-type N-terminal" evidence="11">
    <location>
        <begin position="22"/>
        <end position="363"/>
    </location>
</feature>
<dbReference type="Pfam" id="PF13206">
    <property type="entry name" value="VSG_B"/>
    <property type="match status" value="1"/>
</dbReference>
<keyword evidence="4" id="KW-0336">GPI-anchor</keyword>
<evidence type="ECO:0000256" key="8">
    <source>
        <dbReference type="ARBA" id="ARBA00023288"/>
    </source>
</evidence>
<feature type="signal peptide" evidence="9">
    <location>
        <begin position="1"/>
        <end position="22"/>
    </location>
</feature>
<dbReference type="VEuPathDB" id="TriTrypDB:Tbg972.7.7540"/>
<evidence type="ECO:0000256" key="4">
    <source>
        <dbReference type="ARBA" id="ARBA00022622"/>
    </source>
</evidence>
<evidence type="ECO:0000256" key="3">
    <source>
        <dbReference type="ARBA" id="ARBA00022475"/>
    </source>
</evidence>
<reference evidence="12" key="1">
    <citation type="journal article" date="2013" name="PLoS Pathog.">
        <title>Mosaic VSGs and the Scale of Trypanosoma brucei Antigenic Variation.</title>
        <authorList>
            <person name="Hall J.P."/>
            <person name="Wang H."/>
            <person name="Barry J.D."/>
        </authorList>
    </citation>
    <scope>NUCLEOTIDE SEQUENCE</scope>
    <source>
        <strain evidence="12">TREU927/4 GUTat 10.1</strain>
    </source>
</reference>
<name>S5FXD7_9TRYP</name>
<dbReference type="VEuPathDB" id="TriTrypDB:Tb1125.11.18490"/>
<keyword evidence="8" id="KW-0449">Lipoprotein</keyword>
<evidence type="ECO:0000259" key="10">
    <source>
        <dbReference type="Pfam" id="PF10659"/>
    </source>
</evidence>
<proteinExistence type="evidence at transcript level"/>
<organism evidence="12">
    <name type="scientific">Trypanosoma brucei</name>
    <dbReference type="NCBI Taxonomy" id="5691"/>
    <lineage>
        <taxon>Eukaryota</taxon>
        <taxon>Discoba</taxon>
        <taxon>Euglenozoa</taxon>
        <taxon>Kinetoplastea</taxon>
        <taxon>Metakinetoplastina</taxon>
        <taxon>Trypanosomatida</taxon>
        <taxon>Trypanosomatidae</taxon>
        <taxon>Trypanosoma</taxon>
    </lineage>
</organism>
<feature type="chain" id="PRO_5004528420" evidence="9">
    <location>
        <begin position="23"/>
        <end position="501"/>
    </location>
</feature>
<evidence type="ECO:0000313" key="12">
    <source>
        <dbReference type="EMBL" id="AGQ49911.1"/>
    </source>
</evidence>
<keyword evidence="3" id="KW-1003">Cell membrane</keyword>